<keyword evidence="4" id="KW-0732">Signal</keyword>
<evidence type="ECO:0000313" key="6">
    <source>
        <dbReference type="Proteomes" id="UP000820818"/>
    </source>
</evidence>
<dbReference type="PANTHER" id="PTHR10380:SF173">
    <property type="entry name" value="CUTICULAR PROTEIN 47EF, ISOFORM C-RELATED"/>
    <property type="match status" value="1"/>
</dbReference>
<feature type="compositionally biased region" description="Pro residues" evidence="3">
    <location>
        <begin position="229"/>
        <end position="275"/>
    </location>
</feature>
<dbReference type="PROSITE" id="PS00233">
    <property type="entry name" value="CHIT_BIND_RR_1"/>
    <property type="match status" value="1"/>
</dbReference>
<evidence type="ECO:0000256" key="1">
    <source>
        <dbReference type="ARBA" id="ARBA00022460"/>
    </source>
</evidence>
<dbReference type="InterPro" id="IPR050468">
    <property type="entry name" value="Cuticle_Struct_Prot"/>
</dbReference>
<dbReference type="GO" id="GO:0008010">
    <property type="term" value="F:structural constituent of chitin-based larval cuticle"/>
    <property type="evidence" value="ECO:0007669"/>
    <property type="project" value="TreeGrafter"/>
</dbReference>
<feature type="chain" id="PRO_5042140136" evidence="4">
    <location>
        <begin position="17"/>
        <end position="371"/>
    </location>
</feature>
<keyword evidence="1 2" id="KW-0193">Cuticle</keyword>
<sequence>MIWAAVLICVIAAASSAPTGQYTINVDGPEGRHVQMGEPGKSVSGYYTSRSLDGLMEYKTTYEADEKGYRATGDHLPVPSVPVFRSLEAAPGYVFKYDAPGSHSHYMMGEPGKSVQGSFTYTDSEGRSRRVDYEADENGYRVKPTQEEEKPIEISSQSDAEVVQAAVVPVPEAVVSSEPVPETPVAPVSQIAAEPIPDTVVDSVAKIVVEPSPDVASARVDETAVPEPVAEPAPVADPAPEPVAEPAPEPVAEPAPEPVAEPAPEPVAEPAPEPVAEPAAEPVAEPVPVAEPASEPVAEPESVQSSAVAAAKSELKSSSPAYYAVPIPLSSAAYYNLPARFVQPTFHYATPYAYGYNVAYPLTAGNYIYAL</sequence>
<evidence type="ECO:0000256" key="4">
    <source>
        <dbReference type="SAM" id="SignalP"/>
    </source>
</evidence>
<feature type="compositionally biased region" description="Low complexity" evidence="3">
    <location>
        <begin position="276"/>
        <end position="301"/>
    </location>
</feature>
<dbReference type="PROSITE" id="PS51155">
    <property type="entry name" value="CHIT_BIND_RR_2"/>
    <property type="match status" value="2"/>
</dbReference>
<evidence type="ECO:0000256" key="3">
    <source>
        <dbReference type="SAM" id="MobiDB-lite"/>
    </source>
</evidence>
<protein>
    <submittedName>
        <fullName evidence="5">Uncharacterized protein</fullName>
    </submittedName>
</protein>
<gene>
    <name evidence="5" type="ORF">GHT06_010259</name>
</gene>
<feature type="region of interest" description="Disordered" evidence="3">
    <location>
        <begin position="215"/>
        <end position="301"/>
    </location>
</feature>
<proteinExistence type="predicted"/>
<name>A0AAD5KXW9_9CRUS</name>
<dbReference type="Proteomes" id="UP000820818">
    <property type="component" value="Linkage Group LG2"/>
</dbReference>
<dbReference type="Pfam" id="PF00379">
    <property type="entry name" value="Chitin_bind_4"/>
    <property type="match status" value="2"/>
</dbReference>
<evidence type="ECO:0000313" key="5">
    <source>
        <dbReference type="EMBL" id="KAI9562804.1"/>
    </source>
</evidence>
<dbReference type="InterPro" id="IPR000618">
    <property type="entry name" value="Insect_cuticle"/>
</dbReference>
<organism evidence="5 6">
    <name type="scientific">Daphnia sinensis</name>
    <dbReference type="NCBI Taxonomy" id="1820382"/>
    <lineage>
        <taxon>Eukaryota</taxon>
        <taxon>Metazoa</taxon>
        <taxon>Ecdysozoa</taxon>
        <taxon>Arthropoda</taxon>
        <taxon>Crustacea</taxon>
        <taxon>Branchiopoda</taxon>
        <taxon>Diplostraca</taxon>
        <taxon>Cladocera</taxon>
        <taxon>Anomopoda</taxon>
        <taxon>Daphniidae</taxon>
        <taxon>Daphnia</taxon>
        <taxon>Daphnia similis group</taxon>
    </lineage>
</organism>
<dbReference type="InterPro" id="IPR031311">
    <property type="entry name" value="CHIT_BIND_RR_consensus"/>
</dbReference>
<dbReference type="EMBL" id="WJBH02000002">
    <property type="protein sequence ID" value="KAI9562804.1"/>
    <property type="molecule type" value="Genomic_DNA"/>
</dbReference>
<keyword evidence="6" id="KW-1185">Reference proteome</keyword>
<feature type="signal peptide" evidence="4">
    <location>
        <begin position="1"/>
        <end position="16"/>
    </location>
</feature>
<dbReference type="GO" id="GO:0062129">
    <property type="term" value="C:chitin-based extracellular matrix"/>
    <property type="evidence" value="ECO:0007669"/>
    <property type="project" value="TreeGrafter"/>
</dbReference>
<dbReference type="PANTHER" id="PTHR10380">
    <property type="entry name" value="CUTICLE PROTEIN"/>
    <property type="match status" value="1"/>
</dbReference>
<evidence type="ECO:0000256" key="2">
    <source>
        <dbReference type="PROSITE-ProRule" id="PRU00497"/>
    </source>
</evidence>
<reference evidence="5 6" key="1">
    <citation type="submission" date="2022-05" db="EMBL/GenBank/DDBJ databases">
        <title>A multi-omics perspective on studying reproductive biology in Daphnia sinensis.</title>
        <authorList>
            <person name="Jia J."/>
        </authorList>
    </citation>
    <scope>NUCLEOTIDE SEQUENCE [LARGE SCALE GENOMIC DNA]</scope>
    <source>
        <strain evidence="5 6">WSL</strain>
    </source>
</reference>
<comment type="caution">
    <text evidence="5">The sequence shown here is derived from an EMBL/GenBank/DDBJ whole genome shotgun (WGS) entry which is preliminary data.</text>
</comment>
<dbReference type="AlphaFoldDB" id="A0AAD5KXW9"/>
<accession>A0AAD5KXW9</accession>